<dbReference type="PROSITE" id="PS50111">
    <property type="entry name" value="CHEMOTAXIS_TRANSDUC_2"/>
    <property type="match status" value="1"/>
</dbReference>
<reference evidence="11 12" key="1">
    <citation type="journal article" date="2013" name="Int. J. Syst. Evol. Microbiol.">
        <title>Roseomonas aerophila sp. nov., isolated from air.</title>
        <authorList>
            <person name="Kim S.J."/>
            <person name="Weon H.Y."/>
            <person name="Ahn J.H."/>
            <person name="Hong S.B."/>
            <person name="Seok S.J."/>
            <person name="Whang K.S."/>
            <person name="Kwon S.W."/>
        </authorList>
    </citation>
    <scope>NUCLEOTIDE SEQUENCE [LARGE SCALE GENOMIC DNA]</scope>
    <source>
        <strain evidence="11 12">NBRC 108923</strain>
    </source>
</reference>
<dbReference type="EMBL" id="JACTVA010000003">
    <property type="protein sequence ID" value="MBC9205868.1"/>
    <property type="molecule type" value="Genomic_DNA"/>
</dbReference>
<dbReference type="PROSITE" id="PS50192">
    <property type="entry name" value="T_SNARE"/>
    <property type="match status" value="1"/>
</dbReference>
<evidence type="ECO:0000313" key="11">
    <source>
        <dbReference type="EMBL" id="MBC9205868.1"/>
    </source>
</evidence>
<dbReference type="RefSeq" id="WP_187783029.1">
    <property type="nucleotide sequence ID" value="NZ_JACTVA010000003.1"/>
</dbReference>
<evidence type="ECO:0000256" key="6">
    <source>
        <dbReference type="SAM" id="MobiDB-lite"/>
    </source>
</evidence>
<evidence type="ECO:0000259" key="8">
    <source>
        <dbReference type="PROSITE" id="PS50111"/>
    </source>
</evidence>
<evidence type="ECO:0000256" key="1">
    <source>
        <dbReference type="ARBA" id="ARBA00004429"/>
    </source>
</evidence>
<evidence type="ECO:0000256" key="4">
    <source>
        <dbReference type="ARBA" id="ARBA00029447"/>
    </source>
</evidence>
<keyword evidence="7" id="KW-0812">Transmembrane</keyword>
<dbReference type="Pfam" id="PF00015">
    <property type="entry name" value="MCPsignal"/>
    <property type="match status" value="1"/>
</dbReference>
<evidence type="ECO:0000259" key="9">
    <source>
        <dbReference type="PROSITE" id="PS50192"/>
    </source>
</evidence>
<dbReference type="SUPFAM" id="SSF58104">
    <property type="entry name" value="Methyl-accepting chemotaxis protein (MCP) signaling domain"/>
    <property type="match status" value="1"/>
</dbReference>
<feature type="region of interest" description="Disordered" evidence="6">
    <location>
        <begin position="309"/>
        <end position="331"/>
    </location>
</feature>
<evidence type="ECO:0000313" key="12">
    <source>
        <dbReference type="Proteomes" id="UP000626026"/>
    </source>
</evidence>
<evidence type="ECO:0000256" key="5">
    <source>
        <dbReference type="PROSITE-ProRule" id="PRU00284"/>
    </source>
</evidence>
<dbReference type="Pfam" id="PF12729">
    <property type="entry name" value="4HB_MCP_1"/>
    <property type="match status" value="1"/>
</dbReference>
<comment type="caution">
    <text evidence="11">The sequence shown here is derived from an EMBL/GenBank/DDBJ whole genome shotgun (WGS) entry which is preliminary data.</text>
</comment>
<keyword evidence="2" id="KW-1003">Cell membrane</keyword>
<dbReference type="InterPro" id="IPR004089">
    <property type="entry name" value="MCPsignal_dom"/>
</dbReference>
<dbReference type="SMART" id="SM00304">
    <property type="entry name" value="HAMP"/>
    <property type="match status" value="1"/>
</dbReference>
<name>A0ABR7RHG1_9PROT</name>
<dbReference type="Proteomes" id="UP000626026">
    <property type="component" value="Unassembled WGS sequence"/>
</dbReference>
<evidence type="ECO:0000256" key="3">
    <source>
        <dbReference type="ARBA" id="ARBA00023224"/>
    </source>
</evidence>
<dbReference type="PANTHER" id="PTHR32089:SF112">
    <property type="entry name" value="LYSOZYME-LIKE PROTEIN-RELATED"/>
    <property type="match status" value="1"/>
</dbReference>
<proteinExistence type="inferred from homology"/>
<comment type="similarity">
    <text evidence="4">Belongs to the methyl-accepting chemotaxis (MCP) protein family.</text>
</comment>
<keyword evidence="3 5" id="KW-0807">Transducer</keyword>
<sequence length="557" mass="57570">MQSLTIRAKLLLAFTLLLLGTSGLGLFSIQRLAGVNAVVRDLATNWLPSGQVLGDVAVNLEMLRLNQYKLMVTDTAEIPRQITALEAAASRVRDAIRRYEPMIGPGEEHRLATAMSAAIDAYVAATATTTTAMRQGNQDQAAQIAGDSMRVMEVARAAVQTLREFQTAGGNAASQSGQSLGEVASWMIGVVMAVMVALCVAVGIALVRGISVPVTRLTQTMTRLADHDTSVEISFVERSDEIGGMAKAVLVFKENMLRADSLAAAQQDEQAHKEKRSAALVTLVRDFERDVGDMVGILSSASTELEATARSMSATAGQTNNQASEVTASANEASGGVQTVASAAEELSASIGEISRQVSQATGVAARAVENARQTDMTVRALSEGATRIGQVVELISNIAGQTNLLALNATIEAARAGEAGKGFAVVASEVKNLAAQTSKATEEIGSQITQIQAATRDAVAAIQGIATTIDEVNSITGSIAAAVEEQGAATNEIARTVQQTARATEAVTHTIAAVSAGASDTGAAAGQVLSAASELSRQSEGLTGMVGSFVSKVRAA</sequence>
<dbReference type="Gene3D" id="6.10.340.10">
    <property type="match status" value="1"/>
</dbReference>
<gene>
    <name evidence="11" type="ORF">IBL26_03395</name>
</gene>
<feature type="domain" description="Methyl-accepting transducer" evidence="8">
    <location>
        <begin position="301"/>
        <end position="523"/>
    </location>
</feature>
<dbReference type="InterPro" id="IPR024478">
    <property type="entry name" value="HlyB_4HB_MCP"/>
</dbReference>
<evidence type="ECO:0000259" key="10">
    <source>
        <dbReference type="PROSITE" id="PS50885"/>
    </source>
</evidence>
<keyword evidence="7" id="KW-0472">Membrane</keyword>
<keyword evidence="12" id="KW-1185">Reference proteome</keyword>
<dbReference type="PRINTS" id="PR00260">
    <property type="entry name" value="CHEMTRNSDUCR"/>
</dbReference>
<dbReference type="InterPro" id="IPR000727">
    <property type="entry name" value="T_SNARE_dom"/>
</dbReference>
<dbReference type="Pfam" id="PF00672">
    <property type="entry name" value="HAMP"/>
    <property type="match status" value="1"/>
</dbReference>
<organism evidence="11 12">
    <name type="scientific">Teichococcus aerophilus</name>
    <dbReference type="NCBI Taxonomy" id="1224513"/>
    <lineage>
        <taxon>Bacteria</taxon>
        <taxon>Pseudomonadati</taxon>
        <taxon>Pseudomonadota</taxon>
        <taxon>Alphaproteobacteria</taxon>
        <taxon>Acetobacterales</taxon>
        <taxon>Roseomonadaceae</taxon>
        <taxon>Roseomonas</taxon>
    </lineage>
</organism>
<dbReference type="InterPro" id="IPR003660">
    <property type="entry name" value="HAMP_dom"/>
</dbReference>
<keyword evidence="2" id="KW-0997">Cell inner membrane</keyword>
<evidence type="ECO:0000256" key="2">
    <source>
        <dbReference type="ARBA" id="ARBA00022519"/>
    </source>
</evidence>
<feature type="domain" description="HAMP" evidence="10">
    <location>
        <begin position="208"/>
        <end position="261"/>
    </location>
</feature>
<feature type="transmembrane region" description="Helical" evidence="7">
    <location>
        <begin position="183"/>
        <end position="207"/>
    </location>
</feature>
<evidence type="ECO:0000256" key="7">
    <source>
        <dbReference type="SAM" id="Phobius"/>
    </source>
</evidence>
<dbReference type="PANTHER" id="PTHR32089">
    <property type="entry name" value="METHYL-ACCEPTING CHEMOTAXIS PROTEIN MCPB"/>
    <property type="match status" value="1"/>
</dbReference>
<comment type="subcellular location">
    <subcellularLocation>
        <location evidence="1">Cell inner membrane</location>
        <topology evidence="1">Multi-pass membrane protein</topology>
    </subcellularLocation>
</comment>
<protein>
    <submittedName>
        <fullName evidence="11">MCP four helix bundle domain-containing protein</fullName>
    </submittedName>
</protein>
<dbReference type="SMART" id="SM00283">
    <property type="entry name" value="MA"/>
    <property type="match status" value="1"/>
</dbReference>
<dbReference type="Gene3D" id="1.10.287.950">
    <property type="entry name" value="Methyl-accepting chemotaxis protein"/>
    <property type="match status" value="1"/>
</dbReference>
<feature type="domain" description="T-SNARE coiled-coil homology" evidence="9">
    <location>
        <begin position="453"/>
        <end position="515"/>
    </location>
</feature>
<keyword evidence="7" id="KW-1133">Transmembrane helix</keyword>
<dbReference type="PROSITE" id="PS50885">
    <property type="entry name" value="HAMP"/>
    <property type="match status" value="1"/>
</dbReference>
<accession>A0ABR7RHG1</accession>
<dbReference type="InterPro" id="IPR004090">
    <property type="entry name" value="Chemotax_Me-accpt_rcpt"/>
</dbReference>